<evidence type="ECO:0000256" key="9">
    <source>
        <dbReference type="RuleBase" id="RU003357"/>
    </source>
</evidence>
<dbReference type="Pfam" id="PF00593">
    <property type="entry name" value="TonB_dep_Rec_b-barrel"/>
    <property type="match status" value="1"/>
</dbReference>
<keyword evidence="6 8" id="KW-0472">Membrane</keyword>
<evidence type="ECO:0000256" key="4">
    <source>
        <dbReference type="ARBA" id="ARBA00022692"/>
    </source>
</evidence>
<keyword evidence="5 9" id="KW-0798">TonB box</keyword>
<dbReference type="Pfam" id="PF07715">
    <property type="entry name" value="Plug"/>
    <property type="match status" value="1"/>
</dbReference>
<feature type="domain" description="TonB-dependent receptor-like beta-barrel" evidence="10">
    <location>
        <begin position="409"/>
        <end position="950"/>
    </location>
</feature>
<dbReference type="EMBL" id="BDCR01000004">
    <property type="protein sequence ID" value="GAT63692.1"/>
    <property type="molecule type" value="Genomic_DNA"/>
</dbReference>
<dbReference type="Pfam" id="PF13715">
    <property type="entry name" value="CarbopepD_reg_2"/>
    <property type="match status" value="1"/>
</dbReference>
<evidence type="ECO:0000313" key="13">
    <source>
        <dbReference type="Proteomes" id="UP000076586"/>
    </source>
</evidence>
<dbReference type="SUPFAM" id="SSF56935">
    <property type="entry name" value="Porins"/>
    <property type="match status" value="1"/>
</dbReference>
<gene>
    <name evidence="12" type="ORF">PJIAN_4233</name>
</gene>
<dbReference type="Proteomes" id="UP000076586">
    <property type="component" value="Unassembled WGS sequence"/>
</dbReference>
<accession>A0A161LWR3</accession>
<dbReference type="InterPro" id="IPR012910">
    <property type="entry name" value="Plug_dom"/>
</dbReference>
<evidence type="ECO:0000256" key="8">
    <source>
        <dbReference type="PROSITE-ProRule" id="PRU01360"/>
    </source>
</evidence>
<dbReference type="NCBIfam" id="TIGR04057">
    <property type="entry name" value="SusC_RagA_signa"/>
    <property type="match status" value="1"/>
</dbReference>
<protein>
    <submittedName>
        <fullName evidence="12">Iron complex outermembrane recepter protein</fullName>
    </submittedName>
</protein>
<dbReference type="SUPFAM" id="SSF49464">
    <property type="entry name" value="Carboxypeptidase regulatory domain-like"/>
    <property type="match status" value="1"/>
</dbReference>
<name>A0A161LWR3_9BACT</name>
<dbReference type="InterPro" id="IPR023996">
    <property type="entry name" value="TonB-dep_OMP_SusC/RagA"/>
</dbReference>
<dbReference type="Gene3D" id="2.40.170.20">
    <property type="entry name" value="TonB-dependent receptor, beta-barrel domain"/>
    <property type="match status" value="1"/>
</dbReference>
<dbReference type="InterPro" id="IPR000531">
    <property type="entry name" value="Beta-barrel_TonB"/>
</dbReference>
<keyword evidence="7 8" id="KW-0998">Cell outer membrane</keyword>
<comment type="caution">
    <text evidence="12">The sequence shown here is derived from an EMBL/GenBank/DDBJ whole genome shotgun (WGS) entry which is preliminary data.</text>
</comment>
<evidence type="ECO:0000256" key="3">
    <source>
        <dbReference type="ARBA" id="ARBA00022452"/>
    </source>
</evidence>
<proteinExistence type="inferred from homology"/>
<evidence type="ECO:0000256" key="6">
    <source>
        <dbReference type="ARBA" id="ARBA00023136"/>
    </source>
</evidence>
<evidence type="ECO:0000256" key="7">
    <source>
        <dbReference type="ARBA" id="ARBA00023237"/>
    </source>
</evidence>
<dbReference type="PROSITE" id="PS52016">
    <property type="entry name" value="TONB_DEPENDENT_REC_3"/>
    <property type="match status" value="1"/>
</dbReference>
<organism evidence="12 13">
    <name type="scientific">Paludibacter jiangxiensis</name>
    <dbReference type="NCBI Taxonomy" id="681398"/>
    <lineage>
        <taxon>Bacteria</taxon>
        <taxon>Pseudomonadati</taxon>
        <taxon>Bacteroidota</taxon>
        <taxon>Bacteroidia</taxon>
        <taxon>Bacteroidales</taxon>
        <taxon>Paludibacteraceae</taxon>
        <taxon>Paludibacter</taxon>
    </lineage>
</organism>
<dbReference type="FunFam" id="2.60.40.1120:FF:000003">
    <property type="entry name" value="Outer membrane protein Omp121"/>
    <property type="match status" value="1"/>
</dbReference>
<reference evidence="13" key="2">
    <citation type="journal article" date="2017" name="Genome Announc.">
        <title>Draft genome sequence of Paludibacter jiangxiensis NM7(T), a propionate-producing fermentative bacterium.</title>
        <authorList>
            <person name="Qiu Y.-L."/>
            <person name="Tourlousse D.M."/>
            <person name="Matsuura N."/>
            <person name="Ohashi A."/>
            <person name="Sekiguchi Y."/>
        </authorList>
    </citation>
    <scope>NUCLEOTIDE SEQUENCE [LARGE SCALE GENOMIC DNA]</scope>
    <source>
        <strain evidence="13">NM7</strain>
    </source>
</reference>
<dbReference type="OrthoDB" id="9768177at2"/>
<keyword evidence="2 8" id="KW-0813">Transport</keyword>
<dbReference type="STRING" id="681398.PJIAN_4233"/>
<evidence type="ECO:0000313" key="12">
    <source>
        <dbReference type="EMBL" id="GAT63692.1"/>
    </source>
</evidence>
<dbReference type="InterPro" id="IPR008969">
    <property type="entry name" value="CarboxyPept-like_regulatory"/>
</dbReference>
<dbReference type="NCBIfam" id="TIGR04056">
    <property type="entry name" value="OMP_RagA_SusC"/>
    <property type="match status" value="1"/>
</dbReference>
<dbReference type="InterPro" id="IPR023997">
    <property type="entry name" value="TonB-dep_OMP_SusC/RagA_CS"/>
</dbReference>
<dbReference type="InterPro" id="IPR039426">
    <property type="entry name" value="TonB-dep_rcpt-like"/>
</dbReference>
<evidence type="ECO:0000259" key="10">
    <source>
        <dbReference type="Pfam" id="PF00593"/>
    </source>
</evidence>
<keyword evidence="13" id="KW-1185">Reference proteome</keyword>
<evidence type="ECO:0000256" key="2">
    <source>
        <dbReference type="ARBA" id="ARBA00022448"/>
    </source>
</evidence>
<reference evidence="13" key="1">
    <citation type="submission" date="2016-04" db="EMBL/GenBank/DDBJ databases">
        <title>Draft genome sequence of Paludibacter jiangxiensis strain NM7.</title>
        <authorList>
            <person name="Qiu Y."/>
            <person name="Matsuura N."/>
            <person name="Ohashi A."/>
            <person name="Tourlousse M.D."/>
            <person name="Sekiguchi Y."/>
        </authorList>
    </citation>
    <scope>NUCLEOTIDE SEQUENCE [LARGE SCALE GENOMIC DNA]</scope>
    <source>
        <strain evidence="13">NM7</strain>
    </source>
</reference>
<dbReference type="RefSeq" id="WP_068705126.1">
    <property type="nucleotide sequence ID" value="NZ_BDCR01000004.1"/>
</dbReference>
<sequence>MKNLNVLSTLPTRRWWTILLALLFAMSISAQTISVKGVVKDAKSGETIVGANVIVKGTTTGTVTDVNGNFSLNAPSNATLVVKYVGYQDAELPVAGKSNLVINLQESSIALSEVVAIGYGQVKKNDLTGSVVAVSTDKMNKGLATSFTDILSGKMAGVNISTSGGAPGAGATIRIRGGSSMSASNDPLIVVDNVPIEGSGVNGMSNPLSGINPQDIETFTVLKDASATAIYGSRASNGVILITTKKGSLKQKFAVSYDGSASVSTIAKKVDVLSADEFRTFVRDYWAGSPSVPALLGNFNTNWQDLIYKTAWGHDHNLSIAGAAGKLPYRVSVGYTNQDGILKTSNYSRTTASLSLNPTLLNDHLKVNANVKGSYSTNRFADTGAIGAALEFDPTQQIYSASKYGNNYFMWLKTDGTPQSLGTANPLSVLTEKRDVSYVYQSIGNLQLDYKFHAIPELRANLNLAYDISKSDGSTTINANSPISYVWGSKKNGAGSYAPYYQKKTNTLLDFYLDYAKTFGVHSIDLMGGYSWQHFFNTSWSSTVYTDNVANVPRVDYPTAYQLVSFFGRFNYTLMDRYLLTFTLRDDGTSRFSKDNRWGLFPSVALAWKMKEESFLKDVNWLSDLKLRLGYGQTGQQNLNISNDYPYIPTYNLSTYNDAQYLFGSQWYHLLRPSYFNTSLKWESTTTYNAGIDLGFLNNRITASVDVYKRVTDNMINVIPVAAGTNFINEMVTNIGSMENKGVEFTITGKPVVSRHFTWDLSYNLGYNKNEITKLTSSPDASYGVPGGDISGGTGNKIYIQKVGYPVNSYYVYKQVYDTKGNPIEGAYNNNATLYCDHSPAPDVTMGLSSRMNYKQWYLNFSMRASIGNYNYNNVQSSKEFKNQSFTTGSLKNLLSTSLDTNFKNAQYISDYYIQNASFAKMDNVTLGYNFDKFLASKLRASVYGTVQNVFTITKYKGLDPEVSNGIDNNIYPRPRVFIMGLRVNF</sequence>
<feature type="domain" description="TonB-dependent receptor plug" evidence="11">
    <location>
        <begin position="124"/>
        <end position="239"/>
    </location>
</feature>
<comment type="subcellular location">
    <subcellularLocation>
        <location evidence="1 8">Cell outer membrane</location>
        <topology evidence="1 8">Multi-pass membrane protein</topology>
    </subcellularLocation>
</comment>
<dbReference type="GO" id="GO:0009279">
    <property type="term" value="C:cell outer membrane"/>
    <property type="evidence" value="ECO:0007669"/>
    <property type="project" value="UniProtKB-SubCell"/>
</dbReference>
<dbReference type="InterPro" id="IPR037066">
    <property type="entry name" value="Plug_dom_sf"/>
</dbReference>
<dbReference type="Gene3D" id="2.170.130.10">
    <property type="entry name" value="TonB-dependent receptor, plug domain"/>
    <property type="match status" value="1"/>
</dbReference>
<dbReference type="Gene3D" id="2.60.40.1120">
    <property type="entry name" value="Carboxypeptidase-like, regulatory domain"/>
    <property type="match status" value="1"/>
</dbReference>
<dbReference type="InterPro" id="IPR036942">
    <property type="entry name" value="Beta-barrel_TonB_sf"/>
</dbReference>
<comment type="similarity">
    <text evidence="8 9">Belongs to the TonB-dependent receptor family.</text>
</comment>
<evidence type="ECO:0000256" key="5">
    <source>
        <dbReference type="ARBA" id="ARBA00023077"/>
    </source>
</evidence>
<dbReference type="AlphaFoldDB" id="A0A161LWR3"/>
<evidence type="ECO:0000256" key="1">
    <source>
        <dbReference type="ARBA" id="ARBA00004571"/>
    </source>
</evidence>
<keyword evidence="4 8" id="KW-0812">Transmembrane</keyword>
<evidence type="ECO:0000259" key="11">
    <source>
        <dbReference type="Pfam" id="PF07715"/>
    </source>
</evidence>
<keyword evidence="3 8" id="KW-1134">Transmembrane beta strand</keyword>